<dbReference type="PANTHER" id="PTHR45947">
    <property type="entry name" value="SULFOQUINOVOSYL TRANSFERASE SQD2"/>
    <property type="match status" value="1"/>
</dbReference>
<dbReference type="GO" id="GO:0016758">
    <property type="term" value="F:hexosyltransferase activity"/>
    <property type="evidence" value="ECO:0007669"/>
    <property type="project" value="TreeGrafter"/>
</dbReference>
<evidence type="ECO:0000313" key="3">
    <source>
        <dbReference type="EMBL" id="OKH11690.1"/>
    </source>
</evidence>
<dbReference type="AlphaFoldDB" id="A0A1U7GUI5"/>
<sequence>MNSRTEQRIALISVHGDPAIEIGKEEAGGQNVYVRQVGEALAQLGWQVDMFTRKVSTEQDTIVQHRPNCRTIRLEAGAVEFVPRDNLFGNLPEFVGNFLKFQRENGITYPLIHTNYWLSSWVGMQLKKIQGSKQVHTYHSLGAVKYNTIKTIPLIASTRLAVEKEVLETAERIVATSPQEKEHMRSLVSTKGNIDIIPCGTDIEQFGCISQQAARVELGLNPEDKVVMYVGRFDPRKGIETLVRAVGKSQFRGDKHLKLIIGGGSRPGHSDGIERERIEGIVHELGMSDFTIFTGRLSQEILPSYYAAADVCVVPSHYEPFGLVAIEAMASNTPVVASDVGGLQFTVVPEETGLLAPPQDEDAFAVAIDRILANPQWRDQLGKAGRKRVESKFSWNGVATQLSELYTQLLQPKVQEQEPVLLSS</sequence>
<name>A0A1U7GUI5_9CYAN</name>
<evidence type="ECO:0000259" key="1">
    <source>
        <dbReference type="Pfam" id="PF00534"/>
    </source>
</evidence>
<feature type="domain" description="Glycosyltransferase subfamily 4-like N-terminal" evidence="2">
    <location>
        <begin position="28"/>
        <end position="204"/>
    </location>
</feature>
<dbReference type="InterPro" id="IPR050194">
    <property type="entry name" value="Glycosyltransferase_grp1"/>
</dbReference>
<dbReference type="Pfam" id="PF13439">
    <property type="entry name" value="Glyco_transf_4"/>
    <property type="match status" value="1"/>
</dbReference>
<dbReference type="PANTHER" id="PTHR45947:SF3">
    <property type="entry name" value="SULFOQUINOVOSYL TRANSFERASE SQD2"/>
    <property type="match status" value="1"/>
</dbReference>
<evidence type="ECO:0000259" key="2">
    <source>
        <dbReference type="Pfam" id="PF13439"/>
    </source>
</evidence>
<dbReference type="EMBL" id="MRCA01000016">
    <property type="protein sequence ID" value="OKH11690.1"/>
    <property type="molecule type" value="Genomic_DNA"/>
</dbReference>
<comment type="caution">
    <text evidence="3">The sequence shown here is derived from an EMBL/GenBank/DDBJ whole genome shotgun (WGS) entry which is preliminary data.</text>
</comment>
<dbReference type="InterPro" id="IPR001296">
    <property type="entry name" value="Glyco_trans_1"/>
</dbReference>
<dbReference type="InterPro" id="IPR028098">
    <property type="entry name" value="Glyco_trans_4-like_N"/>
</dbReference>
<accession>A0A1U7GUI5</accession>
<keyword evidence="4" id="KW-1185">Reference proteome</keyword>
<reference evidence="3 4" key="1">
    <citation type="submission" date="2016-11" db="EMBL/GenBank/DDBJ databases">
        <title>Draft Genome Sequences of Nine Cyanobacterial Strains from Diverse Habitats.</title>
        <authorList>
            <person name="Zhu T."/>
            <person name="Hou S."/>
            <person name="Lu X."/>
            <person name="Hess W.R."/>
        </authorList>
    </citation>
    <scope>NUCLEOTIDE SEQUENCE [LARGE SCALE GENOMIC DNA]</scope>
    <source>
        <strain evidence="3 4">NIES-592</strain>
    </source>
</reference>
<proteinExistence type="predicted"/>
<evidence type="ECO:0000313" key="4">
    <source>
        <dbReference type="Proteomes" id="UP000186391"/>
    </source>
</evidence>
<dbReference type="CDD" id="cd03800">
    <property type="entry name" value="GT4_sucrose_synthase"/>
    <property type="match status" value="1"/>
</dbReference>
<organism evidence="3 4">
    <name type="scientific">Fischerella major NIES-592</name>
    <dbReference type="NCBI Taxonomy" id="210994"/>
    <lineage>
        <taxon>Bacteria</taxon>
        <taxon>Bacillati</taxon>
        <taxon>Cyanobacteriota</taxon>
        <taxon>Cyanophyceae</taxon>
        <taxon>Nostocales</taxon>
        <taxon>Hapalosiphonaceae</taxon>
        <taxon>Fischerella</taxon>
    </lineage>
</organism>
<feature type="domain" description="Glycosyl transferase family 1" evidence="1">
    <location>
        <begin position="212"/>
        <end position="388"/>
    </location>
</feature>
<dbReference type="RefSeq" id="WP_062245612.1">
    <property type="nucleotide sequence ID" value="NZ_MRCA01000016.1"/>
</dbReference>
<dbReference type="GO" id="GO:0016787">
    <property type="term" value="F:hydrolase activity"/>
    <property type="evidence" value="ECO:0007669"/>
    <property type="project" value="UniProtKB-KW"/>
</dbReference>
<protein>
    <submittedName>
        <fullName evidence="3">Glycoside hydrolase</fullName>
    </submittedName>
</protein>
<gene>
    <name evidence="3" type="ORF">NIES592_20850</name>
</gene>
<dbReference type="Pfam" id="PF00534">
    <property type="entry name" value="Glycos_transf_1"/>
    <property type="match status" value="1"/>
</dbReference>
<dbReference type="OrthoDB" id="9795068at2"/>
<dbReference type="SUPFAM" id="SSF53756">
    <property type="entry name" value="UDP-Glycosyltransferase/glycogen phosphorylase"/>
    <property type="match status" value="1"/>
</dbReference>
<keyword evidence="3" id="KW-0378">Hydrolase</keyword>
<dbReference type="Proteomes" id="UP000186391">
    <property type="component" value="Unassembled WGS sequence"/>
</dbReference>
<dbReference type="Gene3D" id="3.40.50.2000">
    <property type="entry name" value="Glycogen Phosphorylase B"/>
    <property type="match status" value="2"/>
</dbReference>